<protein>
    <submittedName>
        <fullName evidence="11">Small-conductance mechanosensitive channel</fullName>
    </submittedName>
</protein>
<dbReference type="AlphaFoldDB" id="A0A841RCC1"/>
<feature type="domain" description="Mechanosensitive ion channel transmembrane helices 2/3" evidence="10">
    <location>
        <begin position="64"/>
        <end position="99"/>
    </location>
</feature>
<organism evidence="11 12">
    <name type="scientific">Spirochaeta isovalerica</name>
    <dbReference type="NCBI Taxonomy" id="150"/>
    <lineage>
        <taxon>Bacteria</taxon>
        <taxon>Pseudomonadati</taxon>
        <taxon>Spirochaetota</taxon>
        <taxon>Spirochaetia</taxon>
        <taxon>Spirochaetales</taxon>
        <taxon>Spirochaetaceae</taxon>
        <taxon>Spirochaeta</taxon>
    </lineage>
</organism>
<feature type="transmembrane region" description="Helical" evidence="7">
    <location>
        <begin position="52"/>
        <end position="74"/>
    </location>
</feature>
<keyword evidence="12" id="KW-1185">Reference proteome</keyword>
<dbReference type="SUPFAM" id="SSF82861">
    <property type="entry name" value="Mechanosensitive channel protein MscS (YggB), transmembrane region"/>
    <property type="match status" value="1"/>
</dbReference>
<feature type="domain" description="Mechanosensitive ion channel MscS" evidence="8">
    <location>
        <begin position="101"/>
        <end position="167"/>
    </location>
</feature>
<feature type="transmembrane region" description="Helical" evidence="7">
    <location>
        <begin position="20"/>
        <end position="40"/>
    </location>
</feature>
<keyword evidence="5 7" id="KW-1133">Transmembrane helix</keyword>
<dbReference type="Pfam" id="PF21088">
    <property type="entry name" value="MS_channel_1st"/>
    <property type="match status" value="1"/>
</dbReference>
<dbReference type="PANTHER" id="PTHR30221:SF1">
    <property type="entry name" value="SMALL-CONDUCTANCE MECHANOSENSITIVE CHANNEL"/>
    <property type="match status" value="1"/>
</dbReference>
<evidence type="ECO:0000313" key="12">
    <source>
        <dbReference type="Proteomes" id="UP000587760"/>
    </source>
</evidence>
<feature type="domain" description="Mechanosensitive ion channel MscS C-terminal" evidence="9">
    <location>
        <begin position="175"/>
        <end position="255"/>
    </location>
</feature>
<dbReference type="InterPro" id="IPR023408">
    <property type="entry name" value="MscS_beta-dom_sf"/>
</dbReference>
<dbReference type="SUPFAM" id="SSF82689">
    <property type="entry name" value="Mechanosensitive channel protein MscS (YggB), C-terminal domain"/>
    <property type="match status" value="1"/>
</dbReference>
<dbReference type="InterPro" id="IPR049142">
    <property type="entry name" value="MS_channel_1st"/>
</dbReference>
<gene>
    <name evidence="11" type="ORF">HNR50_003006</name>
</gene>
<name>A0A841RCC1_9SPIO</name>
<dbReference type="InterPro" id="IPR049278">
    <property type="entry name" value="MS_channel_C"/>
</dbReference>
<dbReference type="Gene3D" id="1.10.287.1260">
    <property type="match status" value="1"/>
</dbReference>
<dbReference type="InterPro" id="IPR010920">
    <property type="entry name" value="LSM_dom_sf"/>
</dbReference>
<dbReference type="InterPro" id="IPR006685">
    <property type="entry name" value="MscS_channel_2nd"/>
</dbReference>
<keyword evidence="6 7" id="KW-0472">Membrane</keyword>
<evidence type="ECO:0000259" key="9">
    <source>
        <dbReference type="Pfam" id="PF21082"/>
    </source>
</evidence>
<dbReference type="Proteomes" id="UP000587760">
    <property type="component" value="Unassembled WGS sequence"/>
</dbReference>
<reference evidence="11 12" key="1">
    <citation type="submission" date="2020-08" db="EMBL/GenBank/DDBJ databases">
        <title>Genomic Encyclopedia of Type Strains, Phase IV (KMG-IV): sequencing the most valuable type-strain genomes for metagenomic binning, comparative biology and taxonomic classification.</title>
        <authorList>
            <person name="Goeker M."/>
        </authorList>
    </citation>
    <scope>NUCLEOTIDE SEQUENCE [LARGE SCALE GENOMIC DNA]</scope>
    <source>
        <strain evidence="11 12">DSM 2461</strain>
    </source>
</reference>
<comment type="similarity">
    <text evidence="2">Belongs to the MscS (TC 1.A.23) family.</text>
</comment>
<evidence type="ECO:0000313" key="11">
    <source>
        <dbReference type="EMBL" id="MBB6481326.1"/>
    </source>
</evidence>
<dbReference type="GO" id="GO:0008381">
    <property type="term" value="F:mechanosensitive monoatomic ion channel activity"/>
    <property type="evidence" value="ECO:0007669"/>
    <property type="project" value="InterPro"/>
</dbReference>
<comment type="caution">
    <text evidence="11">The sequence shown here is derived from an EMBL/GenBank/DDBJ whole genome shotgun (WGS) entry which is preliminary data.</text>
</comment>
<evidence type="ECO:0000256" key="3">
    <source>
        <dbReference type="ARBA" id="ARBA00022475"/>
    </source>
</evidence>
<proteinExistence type="inferred from homology"/>
<dbReference type="SUPFAM" id="SSF50182">
    <property type="entry name" value="Sm-like ribonucleoproteins"/>
    <property type="match status" value="1"/>
</dbReference>
<evidence type="ECO:0000256" key="4">
    <source>
        <dbReference type="ARBA" id="ARBA00022692"/>
    </source>
</evidence>
<evidence type="ECO:0000256" key="7">
    <source>
        <dbReference type="SAM" id="Phobius"/>
    </source>
</evidence>
<dbReference type="Gene3D" id="2.30.30.60">
    <property type="match status" value="1"/>
</dbReference>
<comment type="subcellular location">
    <subcellularLocation>
        <location evidence="1">Cell membrane</location>
        <topology evidence="1">Multi-pass membrane protein</topology>
    </subcellularLocation>
</comment>
<dbReference type="PANTHER" id="PTHR30221">
    <property type="entry name" value="SMALL-CONDUCTANCE MECHANOSENSITIVE CHANNEL"/>
    <property type="match status" value="1"/>
</dbReference>
<dbReference type="GO" id="GO:0005886">
    <property type="term" value="C:plasma membrane"/>
    <property type="evidence" value="ECO:0007669"/>
    <property type="project" value="UniProtKB-SubCell"/>
</dbReference>
<evidence type="ECO:0000256" key="6">
    <source>
        <dbReference type="ARBA" id="ARBA00023136"/>
    </source>
</evidence>
<evidence type="ECO:0000256" key="2">
    <source>
        <dbReference type="ARBA" id="ARBA00008017"/>
    </source>
</evidence>
<sequence>MFKDLAFEKLLQNIDPAQILKVLIIIVSGFLLVRFIRFIVRKIFEKNLNPQSRMLVAKFINWTGFIIVTLIVLSELGIELTALLGAAGILGLALGVASQKSLGNIISGLFLVAEKSFEIGDIIRVGDKTGVVHSIETLAIMLKTFDNLLIRIPNETLISAEMTNITRFPIRRQDFNISISYKDDIKTAMDILKKASEENPLCLDEPKPLILVKDFEDSGISLLLGVWFEKSNYLDVKNSMAMDIKRRFDEAGITIPYPHLTLYYGDKESKPLSSSEIDDHDQ</sequence>
<dbReference type="InterPro" id="IPR011066">
    <property type="entry name" value="MscS_channel_C_sf"/>
</dbReference>
<dbReference type="Pfam" id="PF21082">
    <property type="entry name" value="MS_channel_3rd"/>
    <property type="match status" value="1"/>
</dbReference>
<dbReference type="InterPro" id="IPR011014">
    <property type="entry name" value="MscS_channel_TM-2"/>
</dbReference>
<evidence type="ECO:0000259" key="10">
    <source>
        <dbReference type="Pfam" id="PF21088"/>
    </source>
</evidence>
<keyword evidence="4 7" id="KW-0812">Transmembrane</keyword>
<dbReference type="RefSeq" id="WP_184747579.1">
    <property type="nucleotide sequence ID" value="NZ_JACHGJ010000006.1"/>
</dbReference>
<evidence type="ECO:0000256" key="5">
    <source>
        <dbReference type="ARBA" id="ARBA00022989"/>
    </source>
</evidence>
<dbReference type="InterPro" id="IPR045275">
    <property type="entry name" value="MscS_archaea/bacteria_type"/>
</dbReference>
<dbReference type="Pfam" id="PF00924">
    <property type="entry name" value="MS_channel_2nd"/>
    <property type="match status" value="1"/>
</dbReference>
<accession>A0A841RCC1</accession>
<evidence type="ECO:0000259" key="8">
    <source>
        <dbReference type="Pfam" id="PF00924"/>
    </source>
</evidence>
<dbReference type="Gene3D" id="3.30.70.100">
    <property type="match status" value="1"/>
</dbReference>
<keyword evidence="3" id="KW-1003">Cell membrane</keyword>
<evidence type="ECO:0000256" key="1">
    <source>
        <dbReference type="ARBA" id="ARBA00004651"/>
    </source>
</evidence>
<dbReference type="EMBL" id="JACHGJ010000006">
    <property type="protein sequence ID" value="MBB6481326.1"/>
    <property type="molecule type" value="Genomic_DNA"/>
</dbReference>